<reference evidence="3" key="1">
    <citation type="submission" date="2015-06" db="EMBL/GenBank/DDBJ databases">
        <authorList>
            <person name="Liu B."/>
            <person name="Wang J."/>
            <person name="Zhu Y."/>
            <person name="Liu G."/>
            <person name="Chen Q."/>
            <person name="Zheng C."/>
            <person name="Che J."/>
            <person name="Ge C."/>
            <person name="Shi H."/>
            <person name="Pan Z."/>
            <person name="Liu X."/>
        </authorList>
    </citation>
    <scope>NUCLEOTIDE SEQUENCE [LARGE SCALE GENOMIC DNA]</scope>
    <source>
        <strain evidence="3">DSM 16346</strain>
    </source>
</reference>
<sequence>MNFFWIWNGKRLKQGLVIVVAAFFTAIILFVEGGELAVFTSNDVPLAIDQVKSKDKRIALTFDISWGEVKAIPILEQLKKNKVKASFFISGAWAERHPEIVEQIVKDGHEIGNLGYKYENYTTMENEEIRKDIIRSHEAIKKVAGTQPELLRPPNGNFDKRVLTLSDKMNYTVIHWSLDSEDWRNPGMETIVENVANDADPGDIILLHASDSAKQTADAIPNIISTLKKKGYNFYTVSELVSNADIKSKEIK</sequence>
<dbReference type="GO" id="GO:0005975">
    <property type="term" value="P:carbohydrate metabolic process"/>
    <property type="evidence" value="ECO:0007669"/>
    <property type="project" value="InterPro"/>
</dbReference>
<dbReference type="GO" id="GO:0016810">
    <property type="term" value="F:hydrolase activity, acting on carbon-nitrogen (but not peptide) bonds"/>
    <property type="evidence" value="ECO:0007669"/>
    <property type="project" value="InterPro"/>
</dbReference>
<evidence type="ECO:0000256" key="1">
    <source>
        <dbReference type="SAM" id="Phobius"/>
    </source>
</evidence>
<keyword evidence="1" id="KW-0812">Transmembrane</keyword>
<dbReference type="OrthoDB" id="9806342at2"/>
<name>A0A0J6CVG9_9BACL</name>
<dbReference type="InterPro" id="IPR011330">
    <property type="entry name" value="Glyco_hydro/deAcase_b/a-brl"/>
</dbReference>
<comment type="caution">
    <text evidence="3">The sequence shown here is derived from an EMBL/GenBank/DDBJ whole genome shotgun (WGS) entry which is preliminary data.</text>
</comment>
<evidence type="ECO:0000259" key="2">
    <source>
        <dbReference type="PROSITE" id="PS51677"/>
    </source>
</evidence>
<dbReference type="STRING" id="157733.AB986_19705"/>
<dbReference type="InterPro" id="IPR014132">
    <property type="entry name" value="PdaB-like"/>
</dbReference>
<feature type="domain" description="NodB homology" evidence="2">
    <location>
        <begin position="56"/>
        <end position="235"/>
    </location>
</feature>
<dbReference type="Pfam" id="PF01522">
    <property type="entry name" value="Polysacc_deac_1"/>
    <property type="match status" value="1"/>
</dbReference>
<keyword evidence="1" id="KW-1133">Transmembrane helix</keyword>
<evidence type="ECO:0000313" key="3">
    <source>
        <dbReference type="EMBL" id="KMM36089.1"/>
    </source>
</evidence>
<dbReference type="Proteomes" id="UP000035996">
    <property type="component" value="Unassembled WGS sequence"/>
</dbReference>
<evidence type="ECO:0000313" key="4">
    <source>
        <dbReference type="Proteomes" id="UP000035996"/>
    </source>
</evidence>
<dbReference type="RefSeq" id="WP_048313362.1">
    <property type="nucleotide sequence ID" value="NZ_CP119526.1"/>
</dbReference>
<dbReference type="PANTHER" id="PTHR10587:SF128">
    <property type="entry name" value="POLYSACCHARIDE DEACETYLASE PDAB-RELATED"/>
    <property type="match status" value="1"/>
</dbReference>
<keyword evidence="1" id="KW-0472">Membrane</keyword>
<dbReference type="PANTHER" id="PTHR10587">
    <property type="entry name" value="GLYCOSYL TRANSFERASE-RELATED"/>
    <property type="match status" value="1"/>
</dbReference>
<dbReference type="NCBIfam" id="TIGR02764">
    <property type="entry name" value="spore_ybaN_pdaB"/>
    <property type="match status" value="1"/>
</dbReference>
<dbReference type="PROSITE" id="PS51677">
    <property type="entry name" value="NODB"/>
    <property type="match status" value="1"/>
</dbReference>
<organism evidence="3 4">
    <name type="scientific">Guptibacillus hwajinpoensis</name>
    <dbReference type="NCBI Taxonomy" id="208199"/>
    <lineage>
        <taxon>Bacteria</taxon>
        <taxon>Bacillati</taxon>
        <taxon>Bacillota</taxon>
        <taxon>Bacilli</taxon>
        <taxon>Bacillales</taxon>
        <taxon>Guptibacillaceae</taxon>
        <taxon>Guptibacillus</taxon>
    </lineage>
</organism>
<dbReference type="GO" id="GO:0016020">
    <property type="term" value="C:membrane"/>
    <property type="evidence" value="ECO:0007669"/>
    <property type="project" value="TreeGrafter"/>
</dbReference>
<protein>
    <submittedName>
        <fullName evidence="3">Polysaccharide deacetylase</fullName>
    </submittedName>
</protein>
<gene>
    <name evidence="3" type="ORF">AB986_19705</name>
</gene>
<dbReference type="Gene3D" id="3.20.20.370">
    <property type="entry name" value="Glycoside hydrolase/deacetylase"/>
    <property type="match status" value="1"/>
</dbReference>
<feature type="transmembrane region" description="Helical" evidence="1">
    <location>
        <begin position="12"/>
        <end position="31"/>
    </location>
</feature>
<dbReference type="InterPro" id="IPR050248">
    <property type="entry name" value="Polysacc_deacetylase_ArnD"/>
</dbReference>
<proteinExistence type="predicted"/>
<dbReference type="AlphaFoldDB" id="A0A0J6CVG9"/>
<dbReference type="SUPFAM" id="SSF88713">
    <property type="entry name" value="Glycoside hydrolase/deacetylase"/>
    <property type="match status" value="1"/>
</dbReference>
<dbReference type="PATRIC" id="fig|157733.3.peg.73"/>
<accession>A0A0J6CVG9</accession>
<dbReference type="EMBL" id="LELK01000011">
    <property type="protein sequence ID" value="KMM36089.1"/>
    <property type="molecule type" value="Genomic_DNA"/>
</dbReference>
<dbReference type="InterPro" id="IPR002509">
    <property type="entry name" value="NODB_dom"/>
</dbReference>
<keyword evidence="4" id="KW-1185">Reference proteome</keyword>